<dbReference type="AlphaFoldDB" id="A8S2U0"/>
<dbReference type="PaxDb" id="411902-CLOBOL_06401"/>
<dbReference type="EMBL" id="ABCC02000050">
    <property type="protein sequence ID" value="EDP13362.1"/>
    <property type="molecule type" value="Genomic_DNA"/>
</dbReference>
<gene>
    <name evidence="1" type="ORF">CLOBOL_06401</name>
</gene>
<comment type="caution">
    <text evidence="1">The sequence shown here is derived from an EMBL/GenBank/DDBJ whole genome shotgun (WGS) entry which is preliminary data.</text>
</comment>
<evidence type="ECO:0000313" key="2">
    <source>
        <dbReference type="Proteomes" id="UP000005396"/>
    </source>
</evidence>
<protein>
    <submittedName>
        <fullName evidence="1">Uncharacterized protein</fullName>
    </submittedName>
</protein>
<reference evidence="1 2" key="2">
    <citation type="submission" date="2007-09" db="EMBL/GenBank/DDBJ databases">
        <title>Draft genome sequence of Clostridium bolteae (ATCC BAA-613).</title>
        <authorList>
            <person name="Sudarsanam P."/>
            <person name="Ley R."/>
            <person name="Guruge J."/>
            <person name="Turnbaugh P.J."/>
            <person name="Mahowald M."/>
            <person name="Liep D."/>
            <person name="Gordon J."/>
        </authorList>
    </citation>
    <scope>NUCLEOTIDE SEQUENCE [LARGE SCALE GENOMIC DNA]</scope>
    <source>
        <strain evidence="2">ATCC BAA-613 / DSM 15670 / CCUG 46953 / JCM 12243 / WAL 16351</strain>
    </source>
</reference>
<sequence length="139" mass="15934">MFYNIVRERINEGAVSRLLFQLKAEDLIQKSTVSMQPYGADDGADIAFHTANGCMIFRRYFHVKPFGNVDKQFRIGNSADDTINCVAEPYVGVVDAEAPEQVAGFSFVFHDDSSRYRLTPVKLNRVWGFYQVRQDDKKR</sequence>
<name>A8S2U0_ENTBW</name>
<evidence type="ECO:0000313" key="1">
    <source>
        <dbReference type="EMBL" id="EDP13362.1"/>
    </source>
</evidence>
<organism evidence="1 2">
    <name type="scientific">Enterocloster bolteae (strain ATCC BAA-613 / DSM 15670 / CCUG 46953 / JCM 12243 / WAL 16351)</name>
    <name type="common">Clostridium bolteae</name>
    <dbReference type="NCBI Taxonomy" id="411902"/>
    <lineage>
        <taxon>Bacteria</taxon>
        <taxon>Bacillati</taxon>
        <taxon>Bacillota</taxon>
        <taxon>Clostridia</taxon>
        <taxon>Lachnospirales</taxon>
        <taxon>Lachnospiraceae</taxon>
        <taxon>Enterocloster</taxon>
    </lineage>
</organism>
<reference evidence="1 2" key="1">
    <citation type="submission" date="2007-08" db="EMBL/GenBank/DDBJ databases">
        <authorList>
            <person name="Fulton L."/>
            <person name="Clifton S."/>
            <person name="Fulton B."/>
            <person name="Xu J."/>
            <person name="Minx P."/>
            <person name="Pepin K.H."/>
            <person name="Johnson M."/>
            <person name="Thiruvilangam P."/>
            <person name="Bhonagiri V."/>
            <person name="Nash W.E."/>
            <person name="Mardis E.R."/>
            <person name="Wilson R.K."/>
        </authorList>
    </citation>
    <scope>NUCLEOTIDE SEQUENCE [LARGE SCALE GENOMIC DNA]</scope>
    <source>
        <strain evidence="2">ATCC BAA-613 / DSM 15670 / CCUG 46953 / JCM 12243 / WAL 16351</strain>
    </source>
</reference>
<proteinExistence type="predicted"/>
<dbReference type="Proteomes" id="UP000005396">
    <property type="component" value="Unassembled WGS sequence"/>
</dbReference>
<dbReference type="HOGENOM" id="CLU_1841609_0_0_9"/>
<accession>A8S2U0</accession>